<keyword evidence="2" id="KW-0479">Metal-binding</keyword>
<dbReference type="Proteomes" id="UP000562027">
    <property type="component" value="Unassembled WGS sequence"/>
</dbReference>
<feature type="binding site" evidence="1">
    <location>
        <position position="15"/>
    </location>
    <ligand>
        <name>substrate</name>
    </ligand>
</feature>
<proteinExistence type="predicted"/>
<dbReference type="CDD" id="cd04664">
    <property type="entry name" value="NUDIX_DHNTPase_like"/>
    <property type="match status" value="1"/>
</dbReference>
<protein>
    <submittedName>
        <fullName evidence="4">dATP pyrophosphohydrolase</fullName>
        <ecNumber evidence="4">3.6.1.-</ecNumber>
    </submittedName>
</protein>
<accession>A0A840L1Z6</accession>
<gene>
    <name evidence="4" type="ORF">HNP55_000765</name>
</gene>
<dbReference type="GO" id="GO:0019177">
    <property type="term" value="F:dihydroneopterin triphosphate pyrophosphohydrolase activity"/>
    <property type="evidence" value="ECO:0007669"/>
    <property type="project" value="InterPro"/>
</dbReference>
<dbReference type="SUPFAM" id="SSF55811">
    <property type="entry name" value="Nudix"/>
    <property type="match status" value="1"/>
</dbReference>
<dbReference type="NCBIfam" id="NF006961">
    <property type="entry name" value="PRK09438.1"/>
    <property type="match status" value="1"/>
</dbReference>
<reference evidence="4 5" key="1">
    <citation type="submission" date="2020-08" db="EMBL/GenBank/DDBJ databases">
        <title>Functional genomics of gut bacteria from endangered species of beetles.</title>
        <authorList>
            <person name="Carlos-Shanley C."/>
        </authorList>
    </citation>
    <scope>NUCLEOTIDE SEQUENCE [LARGE SCALE GENOMIC DNA]</scope>
    <source>
        <strain evidence="4 5">S00239</strain>
    </source>
</reference>
<dbReference type="Gene3D" id="3.90.79.10">
    <property type="entry name" value="Nucleoside Triphosphate Pyrophosphohydrolase"/>
    <property type="match status" value="1"/>
</dbReference>
<dbReference type="EC" id="3.6.1.-" evidence="4"/>
<comment type="caution">
    <text evidence="4">The sequence shown here is derived from an EMBL/GenBank/DDBJ whole genome shotgun (WGS) entry which is preliminary data.</text>
</comment>
<feature type="binding site" evidence="2">
    <location>
        <position position="128"/>
    </location>
    <ligand>
        <name>Mg(2+)</name>
        <dbReference type="ChEBI" id="CHEBI:18420"/>
    </ligand>
</feature>
<evidence type="ECO:0000313" key="5">
    <source>
        <dbReference type="Proteomes" id="UP000562027"/>
    </source>
</evidence>
<dbReference type="InterPro" id="IPR015797">
    <property type="entry name" value="NUDIX_hydrolase-like_dom_sf"/>
</dbReference>
<comment type="cofactor">
    <cofactor evidence="2">
        <name>Mg(2+)</name>
        <dbReference type="ChEBI" id="CHEBI:18420"/>
    </cofactor>
    <text evidence="2">Binds 1 Mg(2+) ion per subunit.</text>
</comment>
<feature type="binding site" evidence="2">
    <location>
        <position position="68"/>
    </location>
    <ligand>
        <name>Mg(2+)</name>
        <dbReference type="ChEBI" id="CHEBI:18420"/>
    </ligand>
</feature>
<dbReference type="GO" id="GO:0046656">
    <property type="term" value="P:folic acid biosynthetic process"/>
    <property type="evidence" value="ECO:0007669"/>
    <property type="project" value="InterPro"/>
</dbReference>
<dbReference type="PANTHER" id="PTHR43736:SF1">
    <property type="entry name" value="DIHYDRONEOPTERIN TRIPHOSPHATE DIPHOSPHATASE"/>
    <property type="match status" value="1"/>
</dbReference>
<feature type="binding site" evidence="1">
    <location>
        <position position="47"/>
    </location>
    <ligand>
        <name>substrate</name>
    </ligand>
</feature>
<dbReference type="PRINTS" id="PR01404">
    <property type="entry name" value="NPPPHYDRLASE"/>
</dbReference>
<dbReference type="Pfam" id="PF00293">
    <property type="entry name" value="NUDIX"/>
    <property type="match status" value="1"/>
</dbReference>
<dbReference type="EMBL" id="JACHLP010000001">
    <property type="protein sequence ID" value="MBB4842270.1"/>
    <property type="molecule type" value="Genomic_DNA"/>
</dbReference>
<name>A0A840L1Z6_9BURK</name>
<dbReference type="InterPro" id="IPR000086">
    <property type="entry name" value="NUDIX_hydrolase_dom"/>
</dbReference>
<keyword evidence="4" id="KW-0378">Hydrolase</keyword>
<feature type="binding site" evidence="2">
    <location>
        <position position="64"/>
    </location>
    <ligand>
        <name>Mg(2+)</name>
        <dbReference type="ChEBI" id="CHEBI:18420"/>
    </ligand>
</feature>
<evidence type="ECO:0000256" key="1">
    <source>
        <dbReference type="PIRSR" id="PIRSR603564-1"/>
    </source>
</evidence>
<feature type="binding site" evidence="1">
    <location>
        <position position="36"/>
    </location>
    <ligand>
        <name>substrate</name>
    </ligand>
</feature>
<dbReference type="AlphaFoldDB" id="A0A840L1Z6"/>
<organism evidence="4 5">
    <name type="scientific">Roseateles oligotrophus</name>
    <dbReference type="NCBI Taxonomy" id="1769250"/>
    <lineage>
        <taxon>Bacteria</taxon>
        <taxon>Pseudomonadati</taxon>
        <taxon>Pseudomonadota</taxon>
        <taxon>Betaproteobacteria</taxon>
        <taxon>Burkholderiales</taxon>
        <taxon>Sphaerotilaceae</taxon>
        <taxon>Roseateles</taxon>
    </lineage>
</organism>
<evidence type="ECO:0000313" key="4">
    <source>
        <dbReference type="EMBL" id="MBB4842270.1"/>
    </source>
</evidence>
<dbReference type="InterPro" id="IPR003564">
    <property type="entry name" value="DHNTPase"/>
</dbReference>
<dbReference type="RefSeq" id="WP_184296325.1">
    <property type="nucleotide sequence ID" value="NZ_JACHLP010000001.1"/>
</dbReference>
<dbReference type="PANTHER" id="PTHR43736">
    <property type="entry name" value="ADP-RIBOSE PYROPHOSPHATASE"/>
    <property type="match status" value="1"/>
</dbReference>
<feature type="domain" description="Nudix hydrolase" evidence="3">
    <location>
        <begin position="15"/>
        <end position="157"/>
    </location>
</feature>
<feature type="binding site" evidence="1">
    <location>
        <position position="146"/>
    </location>
    <ligand>
        <name>substrate</name>
    </ligand>
</feature>
<keyword evidence="5" id="KW-1185">Reference proteome</keyword>
<evidence type="ECO:0000256" key="2">
    <source>
        <dbReference type="PIRSR" id="PIRSR603564-2"/>
    </source>
</evidence>
<dbReference type="GO" id="GO:0046872">
    <property type="term" value="F:metal ion binding"/>
    <property type="evidence" value="ECO:0007669"/>
    <property type="project" value="UniProtKB-KW"/>
</dbReference>
<dbReference type="GO" id="GO:0008828">
    <property type="term" value="F:dATP diphosphatase activity"/>
    <property type="evidence" value="ECO:0007669"/>
    <property type="project" value="InterPro"/>
</dbReference>
<keyword evidence="2" id="KW-0460">Magnesium</keyword>
<evidence type="ECO:0000259" key="3">
    <source>
        <dbReference type="PROSITE" id="PS51462"/>
    </source>
</evidence>
<sequence length="164" mass="18328">MSARTDQDAPPASYKIPESVLVLIHTPALQVLMLERADRPGFWQSVTGSKDSPDEALPWTAEREVQEETGIALASLPGAALRDWGLANHYEIYPVWRHRYAPGVTHNTEHVFGLTVPAGTPVRLAPREHLQYRWLPWREAADLCFSPSNAEAILQLPRFVPALS</sequence>
<dbReference type="PROSITE" id="PS51462">
    <property type="entry name" value="NUDIX"/>
    <property type="match status" value="1"/>
</dbReference>